<dbReference type="EMBL" id="PFAM01000004">
    <property type="protein sequence ID" value="PIT96449.1"/>
    <property type="molecule type" value="Genomic_DNA"/>
</dbReference>
<keyword evidence="1" id="KW-0812">Transmembrane</keyword>
<accession>A0A2M6WUG8</accession>
<organism evidence="2 3">
    <name type="scientific">Candidatus Falkowbacteria bacterium CG10_big_fil_rev_8_21_14_0_10_37_14</name>
    <dbReference type="NCBI Taxonomy" id="1974561"/>
    <lineage>
        <taxon>Bacteria</taxon>
        <taxon>Candidatus Falkowiibacteriota</taxon>
    </lineage>
</organism>
<dbReference type="AlphaFoldDB" id="A0A2M6WUG8"/>
<comment type="caution">
    <text evidence="2">The sequence shown here is derived from an EMBL/GenBank/DDBJ whole genome shotgun (WGS) entry which is preliminary data.</text>
</comment>
<dbReference type="SUPFAM" id="SSF54523">
    <property type="entry name" value="Pili subunits"/>
    <property type="match status" value="1"/>
</dbReference>
<protein>
    <recommendedName>
        <fullName evidence="4">Prepilin-type N-terminal cleavage/methylation domain-containing protein</fullName>
    </recommendedName>
</protein>
<gene>
    <name evidence="2" type="ORF">COT94_00610</name>
</gene>
<keyword evidence="1" id="KW-1133">Transmembrane helix</keyword>
<sequence>MRHNKAFTFLELMVTVSMIVTVLTLSSVAYRNSAKRIEIIYTAQSLAGSGRLMQAYAASSKAWKDVAGNNIWGLYIDKNNSSEYKLWVDTNTNETYETDELYKTIQFPKQITISKIVCTIGTDEPVEIDSAAISFTPPNPLVKITRNNNTTTEVPVANNFCDTLHITLKDSFNQSEKVVSLNFFGLIDVER</sequence>
<dbReference type="InterPro" id="IPR045584">
    <property type="entry name" value="Pilin-like"/>
</dbReference>
<evidence type="ECO:0000256" key="1">
    <source>
        <dbReference type="SAM" id="Phobius"/>
    </source>
</evidence>
<feature type="transmembrane region" description="Helical" evidence="1">
    <location>
        <begin position="6"/>
        <end position="30"/>
    </location>
</feature>
<reference evidence="3" key="1">
    <citation type="submission" date="2017-09" db="EMBL/GenBank/DDBJ databases">
        <title>Depth-based differentiation of microbial function through sediment-hosted aquifers and enrichment of novel symbionts in the deep terrestrial subsurface.</title>
        <authorList>
            <person name="Probst A.J."/>
            <person name="Ladd B."/>
            <person name="Jarett J.K."/>
            <person name="Geller-Mcgrath D.E."/>
            <person name="Sieber C.M.K."/>
            <person name="Emerson J.B."/>
            <person name="Anantharaman K."/>
            <person name="Thomas B.C."/>
            <person name="Malmstrom R."/>
            <person name="Stieglmeier M."/>
            <person name="Klingl A."/>
            <person name="Woyke T."/>
            <person name="Ryan C.M."/>
            <person name="Banfield J.F."/>
        </authorList>
    </citation>
    <scope>NUCLEOTIDE SEQUENCE [LARGE SCALE GENOMIC DNA]</scope>
</reference>
<dbReference type="Proteomes" id="UP000228533">
    <property type="component" value="Unassembled WGS sequence"/>
</dbReference>
<evidence type="ECO:0000313" key="2">
    <source>
        <dbReference type="EMBL" id="PIT96449.1"/>
    </source>
</evidence>
<evidence type="ECO:0008006" key="4">
    <source>
        <dbReference type="Google" id="ProtNLM"/>
    </source>
</evidence>
<proteinExistence type="predicted"/>
<keyword evidence="1" id="KW-0472">Membrane</keyword>
<evidence type="ECO:0000313" key="3">
    <source>
        <dbReference type="Proteomes" id="UP000228533"/>
    </source>
</evidence>
<name>A0A2M6WUG8_9BACT</name>